<comment type="subunit">
    <text evidence="6">Part of the 50S ribosomal subunit.</text>
</comment>
<dbReference type="InterPro" id="IPR020040">
    <property type="entry name" value="Ribosomal_uL6_a/b-dom"/>
</dbReference>
<dbReference type="GO" id="GO:0019843">
    <property type="term" value="F:rRNA binding"/>
    <property type="evidence" value="ECO:0007669"/>
    <property type="project" value="UniProtKB-UniRule"/>
</dbReference>
<dbReference type="FunFam" id="3.90.930.12:FF:000001">
    <property type="entry name" value="50S ribosomal protein L6"/>
    <property type="match status" value="1"/>
</dbReference>
<evidence type="ECO:0000256" key="7">
    <source>
        <dbReference type="RuleBase" id="RU003869"/>
    </source>
</evidence>
<feature type="domain" description="Large ribosomal subunit protein uL6 alpha-beta" evidence="9">
    <location>
        <begin position="92"/>
        <end position="165"/>
    </location>
</feature>
<dbReference type="STRING" id="48256.CLHUN_31480"/>
<dbReference type="InterPro" id="IPR002358">
    <property type="entry name" value="Ribosomal_uL6_CS"/>
</dbReference>
<dbReference type="AlphaFoldDB" id="A0A1V4SGT0"/>
<evidence type="ECO:0000313" key="10">
    <source>
        <dbReference type="EMBL" id="OPX43004.1"/>
    </source>
</evidence>
<comment type="function">
    <text evidence="6 8">This protein binds to the 23S rRNA, and is important in its secondary structure. It is located near the subunit interface in the base of the L7/L12 stalk, and near the tRNA binding site of the peptidyltransferase center.</text>
</comment>
<dbReference type="EMBL" id="MZGX01000022">
    <property type="protein sequence ID" value="OPX43004.1"/>
    <property type="molecule type" value="Genomic_DNA"/>
</dbReference>
<dbReference type="PRINTS" id="PR00059">
    <property type="entry name" value="RIBOSOMALL6"/>
</dbReference>
<dbReference type="GO" id="GO:0022625">
    <property type="term" value="C:cytosolic large ribosomal subunit"/>
    <property type="evidence" value="ECO:0007669"/>
    <property type="project" value="UniProtKB-UniRule"/>
</dbReference>
<dbReference type="GO" id="GO:0003735">
    <property type="term" value="F:structural constituent of ribosome"/>
    <property type="evidence" value="ECO:0007669"/>
    <property type="project" value="UniProtKB-UniRule"/>
</dbReference>
<organism evidence="10 11">
    <name type="scientific">Ruminiclostridium hungatei</name>
    <name type="common">Clostridium hungatei</name>
    <dbReference type="NCBI Taxonomy" id="48256"/>
    <lineage>
        <taxon>Bacteria</taxon>
        <taxon>Bacillati</taxon>
        <taxon>Bacillota</taxon>
        <taxon>Clostridia</taxon>
        <taxon>Eubacteriales</taxon>
        <taxon>Oscillospiraceae</taxon>
        <taxon>Ruminiclostridium</taxon>
    </lineage>
</organism>
<keyword evidence="3 6" id="KW-0694">RNA-binding</keyword>
<dbReference type="PANTHER" id="PTHR11655">
    <property type="entry name" value="60S/50S RIBOSOMAL PROTEIN L6/L9"/>
    <property type="match status" value="1"/>
</dbReference>
<evidence type="ECO:0000256" key="5">
    <source>
        <dbReference type="ARBA" id="ARBA00023274"/>
    </source>
</evidence>
<name>A0A1V4SGT0_RUMHU</name>
<dbReference type="PROSITE" id="PS00525">
    <property type="entry name" value="RIBOSOMAL_L6_1"/>
    <property type="match status" value="1"/>
</dbReference>
<dbReference type="FunFam" id="3.90.930.12:FF:000002">
    <property type="entry name" value="50S ribosomal protein L6"/>
    <property type="match status" value="1"/>
</dbReference>
<feature type="domain" description="Large ribosomal subunit protein uL6 alpha-beta" evidence="9">
    <location>
        <begin position="11"/>
        <end position="83"/>
    </location>
</feature>
<evidence type="ECO:0000256" key="8">
    <source>
        <dbReference type="RuleBase" id="RU003870"/>
    </source>
</evidence>
<sequence>MSRIGKLPIAVPKGVDIKLSGDNVLTVKGSKGTLTKQFHKDMIIKVEGEQILVERPSDLKMHKSLHGLTRTLVNNMVEGVTNGYQKALDINGVGYRAQKQGKKLVLTLGYSHPVEMDDPDGITTEVPAPNKIIVKGIDKQVVGEIAAKIREKRPPEPYKGKGIKYENEVIRRKEGKTGGKGKK</sequence>
<dbReference type="InterPro" id="IPR000702">
    <property type="entry name" value="Ribosomal_uL6-like"/>
</dbReference>
<evidence type="ECO:0000313" key="11">
    <source>
        <dbReference type="Proteomes" id="UP000191554"/>
    </source>
</evidence>
<dbReference type="InterPro" id="IPR019906">
    <property type="entry name" value="Ribosomal_uL6_bac-type"/>
</dbReference>
<dbReference type="RefSeq" id="WP_080065585.1">
    <property type="nucleotide sequence ID" value="NZ_MZGX01000022.1"/>
</dbReference>
<keyword evidence="2 6" id="KW-0699">rRNA-binding</keyword>
<proteinExistence type="inferred from homology"/>
<evidence type="ECO:0000256" key="1">
    <source>
        <dbReference type="ARBA" id="ARBA00009356"/>
    </source>
</evidence>
<dbReference type="HAMAP" id="MF_01365_B">
    <property type="entry name" value="Ribosomal_uL6_B"/>
    <property type="match status" value="1"/>
</dbReference>
<keyword evidence="4 6" id="KW-0689">Ribosomal protein</keyword>
<dbReference type="NCBIfam" id="TIGR03654">
    <property type="entry name" value="L6_bact"/>
    <property type="match status" value="1"/>
</dbReference>
<dbReference type="GO" id="GO:0002181">
    <property type="term" value="P:cytoplasmic translation"/>
    <property type="evidence" value="ECO:0007669"/>
    <property type="project" value="TreeGrafter"/>
</dbReference>
<keyword evidence="5 6" id="KW-0687">Ribonucleoprotein</keyword>
<keyword evidence="11" id="KW-1185">Reference proteome</keyword>
<dbReference type="Proteomes" id="UP000191554">
    <property type="component" value="Unassembled WGS sequence"/>
</dbReference>
<dbReference type="Gene3D" id="3.90.930.12">
    <property type="entry name" value="Ribosomal protein L6, alpha-beta domain"/>
    <property type="match status" value="2"/>
</dbReference>
<protein>
    <recommendedName>
        <fullName evidence="6">Large ribosomal subunit protein uL6</fullName>
    </recommendedName>
</protein>
<evidence type="ECO:0000259" key="9">
    <source>
        <dbReference type="Pfam" id="PF00347"/>
    </source>
</evidence>
<dbReference type="InterPro" id="IPR036789">
    <property type="entry name" value="Ribosomal_uL6-like_a/b-dom_sf"/>
</dbReference>
<evidence type="ECO:0000256" key="4">
    <source>
        <dbReference type="ARBA" id="ARBA00022980"/>
    </source>
</evidence>
<evidence type="ECO:0000256" key="6">
    <source>
        <dbReference type="HAMAP-Rule" id="MF_01365"/>
    </source>
</evidence>
<gene>
    <name evidence="6 10" type="primary">rplF</name>
    <name evidence="10" type="ORF">CLHUN_31480</name>
</gene>
<dbReference type="Pfam" id="PF00347">
    <property type="entry name" value="Ribosomal_L6"/>
    <property type="match status" value="2"/>
</dbReference>
<reference evidence="10 11" key="1">
    <citation type="submission" date="2017-03" db="EMBL/GenBank/DDBJ databases">
        <title>Genome sequence of Clostridium hungatei DSM 14427.</title>
        <authorList>
            <person name="Poehlein A."/>
            <person name="Daniel R."/>
        </authorList>
    </citation>
    <scope>NUCLEOTIDE SEQUENCE [LARGE SCALE GENOMIC DNA]</scope>
    <source>
        <strain evidence="10 11">DSM 14427</strain>
    </source>
</reference>
<accession>A0A1V4SGT0</accession>
<dbReference type="OrthoDB" id="9805007at2"/>
<comment type="caution">
    <text evidence="10">The sequence shown here is derived from an EMBL/GenBank/DDBJ whole genome shotgun (WGS) entry which is preliminary data.</text>
</comment>
<comment type="similarity">
    <text evidence="1 6 7">Belongs to the universal ribosomal protein uL6 family.</text>
</comment>
<dbReference type="PIRSF" id="PIRSF002162">
    <property type="entry name" value="Ribosomal_L6"/>
    <property type="match status" value="1"/>
</dbReference>
<evidence type="ECO:0000256" key="2">
    <source>
        <dbReference type="ARBA" id="ARBA00022730"/>
    </source>
</evidence>
<dbReference type="PANTHER" id="PTHR11655:SF14">
    <property type="entry name" value="LARGE RIBOSOMAL SUBUNIT PROTEIN UL6M"/>
    <property type="match status" value="1"/>
</dbReference>
<dbReference type="SUPFAM" id="SSF56053">
    <property type="entry name" value="Ribosomal protein L6"/>
    <property type="match status" value="2"/>
</dbReference>
<evidence type="ECO:0000256" key="3">
    <source>
        <dbReference type="ARBA" id="ARBA00022884"/>
    </source>
</evidence>